<reference evidence="1 2" key="1">
    <citation type="submission" date="2020-04" db="EMBL/GenBank/DDBJ databases">
        <authorList>
            <person name="Alioto T."/>
            <person name="Alioto T."/>
            <person name="Gomez Garrido J."/>
        </authorList>
    </citation>
    <scope>NUCLEOTIDE SEQUENCE [LARGE SCALE GENOMIC DNA]</scope>
</reference>
<organism evidence="1 2">
    <name type="scientific">Cloeon dipterum</name>
    <dbReference type="NCBI Taxonomy" id="197152"/>
    <lineage>
        <taxon>Eukaryota</taxon>
        <taxon>Metazoa</taxon>
        <taxon>Ecdysozoa</taxon>
        <taxon>Arthropoda</taxon>
        <taxon>Hexapoda</taxon>
        <taxon>Insecta</taxon>
        <taxon>Pterygota</taxon>
        <taxon>Palaeoptera</taxon>
        <taxon>Ephemeroptera</taxon>
        <taxon>Pisciforma</taxon>
        <taxon>Baetidae</taxon>
        <taxon>Cloeon</taxon>
    </lineage>
</organism>
<protein>
    <submittedName>
        <fullName evidence="1">Uncharacterized protein</fullName>
    </submittedName>
</protein>
<accession>A0A8S1EF29</accession>
<dbReference type="AlphaFoldDB" id="A0A8S1EF29"/>
<evidence type="ECO:0000313" key="1">
    <source>
        <dbReference type="EMBL" id="CAB3388995.1"/>
    </source>
</evidence>
<dbReference type="Proteomes" id="UP000494165">
    <property type="component" value="Unassembled WGS sequence"/>
</dbReference>
<keyword evidence="2" id="KW-1185">Reference proteome</keyword>
<name>A0A8S1EF29_9INSE</name>
<sequence length="110" mass="12790">MCTPQVFLEQTLTDCIFVEEPLQFNKNGKLVREPRFPTKEDCGAPLSFIFQGNTYNLAAMITIQPRKEHFLVFLLIGEEFLQIDDMNPNLANICKRNVRPQMYMFAKKSL</sequence>
<proteinExistence type="predicted"/>
<dbReference type="EMBL" id="CADEPI010001070">
    <property type="protein sequence ID" value="CAB3388995.1"/>
    <property type="molecule type" value="Genomic_DNA"/>
</dbReference>
<comment type="caution">
    <text evidence="1">The sequence shown here is derived from an EMBL/GenBank/DDBJ whole genome shotgun (WGS) entry which is preliminary data.</text>
</comment>
<gene>
    <name evidence="1" type="ORF">CLODIP_2_CD07725</name>
</gene>
<evidence type="ECO:0000313" key="2">
    <source>
        <dbReference type="Proteomes" id="UP000494165"/>
    </source>
</evidence>